<dbReference type="InterPro" id="IPR001647">
    <property type="entry name" value="HTH_TetR"/>
</dbReference>
<dbReference type="InterPro" id="IPR025996">
    <property type="entry name" value="MT1864/Rv1816-like_C"/>
</dbReference>
<keyword evidence="1" id="KW-0805">Transcription regulation</keyword>
<dbReference type="SUPFAM" id="SSF48498">
    <property type="entry name" value="Tetracyclin repressor-like, C-terminal domain"/>
    <property type="match status" value="1"/>
</dbReference>
<sequence>MSPRAADPAVRNALIEAAARLLAEHGPAGLTTRRLAAEVGTSTMRIYTHFGSMSDLHAEVRREGFGRLVAALRSMAAHPDPVATLVAAGAVYLRTALAAPELYRAMFNHRPPPGDDAGQEVFDLLTGQVRRCIDQGAFPDADPSRSAGWAGEIWAACHGASTLALSGTLPEEHVIDLLNDMMYRLAIGFGDEPDSARRSVDAAVRAG</sequence>
<organism evidence="6 7">
    <name type="scientific">Microlunatus soli</name>
    <dbReference type="NCBI Taxonomy" id="630515"/>
    <lineage>
        <taxon>Bacteria</taxon>
        <taxon>Bacillati</taxon>
        <taxon>Actinomycetota</taxon>
        <taxon>Actinomycetes</taxon>
        <taxon>Propionibacteriales</taxon>
        <taxon>Propionibacteriaceae</taxon>
        <taxon>Microlunatus</taxon>
    </lineage>
</organism>
<dbReference type="AlphaFoldDB" id="A0A1H1N0Z6"/>
<dbReference type="InterPro" id="IPR050109">
    <property type="entry name" value="HTH-type_TetR-like_transc_reg"/>
</dbReference>
<dbReference type="SUPFAM" id="SSF46689">
    <property type="entry name" value="Homeodomain-like"/>
    <property type="match status" value="1"/>
</dbReference>
<reference evidence="6 7" key="1">
    <citation type="submission" date="2016-10" db="EMBL/GenBank/DDBJ databases">
        <authorList>
            <person name="de Groot N.N."/>
        </authorList>
    </citation>
    <scope>NUCLEOTIDE SEQUENCE [LARGE SCALE GENOMIC DNA]</scope>
    <source>
        <strain evidence="6 7">DSM 21800</strain>
    </source>
</reference>
<gene>
    <name evidence="6" type="ORF">SAMN04489812_0333</name>
</gene>
<dbReference type="EMBL" id="LT629772">
    <property type="protein sequence ID" value="SDR92656.1"/>
    <property type="molecule type" value="Genomic_DNA"/>
</dbReference>
<keyword evidence="3" id="KW-0804">Transcription</keyword>
<evidence type="ECO:0000259" key="5">
    <source>
        <dbReference type="PROSITE" id="PS50977"/>
    </source>
</evidence>
<dbReference type="OrthoDB" id="4709966at2"/>
<dbReference type="STRING" id="630515.SAMN04489812_0333"/>
<dbReference type="RefSeq" id="WP_091518863.1">
    <property type="nucleotide sequence ID" value="NZ_LT629772.1"/>
</dbReference>
<dbReference type="PANTHER" id="PTHR30055">
    <property type="entry name" value="HTH-TYPE TRANSCRIPTIONAL REGULATOR RUTR"/>
    <property type="match status" value="1"/>
</dbReference>
<evidence type="ECO:0000256" key="2">
    <source>
        <dbReference type="ARBA" id="ARBA00023125"/>
    </source>
</evidence>
<evidence type="ECO:0000313" key="6">
    <source>
        <dbReference type="EMBL" id="SDR92656.1"/>
    </source>
</evidence>
<protein>
    <submittedName>
        <fullName evidence="6">DNA-binding transcriptional regulator, AcrR family</fullName>
    </submittedName>
</protein>
<dbReference type="PRINTS" id="PR00455">
    <property type="entry name" value="HTHTETR"/>
</dbReference>
<evidence type="ECO:0000256" key="1">
    <source>
        <dbReference type="ARBA" id="ARBA00023015"/>
    </source>
</evidence>
<dbReference type="InterPro" id="IPR009057">
    <property type="entry name" value="Homeodomain-like_sf"/>
</dbReference>
<dbReference type="InterPro" id="IPR036271">
    <property type="entry name" value="Tet_transcr_reg_TetR-rel_C_sf"/>
</dbReference>
<dbReference type="PROSITE" id="PS50977">
    <property type="entry name" value="HTH_TETR_2"/>
    <property type="match status" value="1"/>
</dbReference>
<dbReference type="Pfam" id="PF00440">
    <property type="entry name" value="TetR_N"/>
    <property type="match status" value="1"/>
</dbReference>
<dbReference type="Pfam" id="PF13305">
    <property type="entry name" value="TetR_C_33"/>
    <property type="match status" value="1"/>
</dbReference>
<dbReference type="Proteomes" id="UP000199103">
    <property type="component" value="Chromosome I"/>
</dbReference>
<name>A0A1H1N0Z6_9ACTN</name>
<evidence type="ECO:0000256" key="4">
    <source>
        <dbReference type="PROSITE-ProRule" id="PRU00335"/>
    </source>
</evidence>
<keyword evidence="2 4" id="KW-0238">DNA-binding</keyword>
<accession>A0A1H1N0Z6</accession>
<evidence type="ECO:0000313" key="7">
    <source>
        <dbReference type="Proteomes" id="UP000199103"/>
    </source>
</evidence>
<dbReference type="GO" id="GO:0000976">
    <property type="term" value="F:transcription cis-regulatory region binding"/>
    <property type="evidence" value="ECO:0007669"/>
    <property type="project" value="TreeGrafter"/>
</dbReference>
<proteinExistence type="predicted"/>
<dbReference type="Gene3D" id="1.10.357.10">
    <property type="entry name" value="Tetracycline Repressor, domain 2"/>
    <property type="match status" value="1"/>
</dbReference>
<dbReference type="GO" id="GO:0003700">
    <property type="term" value="F:DNA-binding transcription factor activity"/>
    <property type="evidence" value="ECO:0007669"/>
    <property type="project" value="TreeGrafter"/>
</dbReference>
<feature type="DNA-binding region" description="H-T-H motif" evidence="4">
    <location>
        <begin position="31"/>
        <end position="50"/>
    </location>
</feature>
<dbReference type="PANTHER" id="PTHR30055:SF209">
    <property type="entry name" value="POSSIBLE TRANSCRIPTIONAL REGULATORY PROTEIN (PROBABLY TETR-FAMILY)"/>
    <property type="match status" value="1"/>
</dbReference>
<feature type="domain" description="HTH tetR-type" evidence="5">
    <location>
        <begin position="8"/>
        <end position="68"/>
    </location>
</feature>
<evidence type="ECO:0000256" key="3">
    <source>
        <dbReference type="ARBA" id="ARBA00023163"/>
    </source>
</evidence>
<keyword evidence="7" id="KW-1185">Reference proteome</keyword>